<dbReference type="InterPro" id="IPR000242">
    <property type="entry name" value="PTP_cat"/>
</dbReference>
<evidence type="ECO:0000259" key="1">
    <source>
        <dbReference type="Pfam" id="PF00102"/>
    </source>
</evidence>
<dbReference type="Gene3D" id="3.90.190.10">
    <property type="entry name" value="Protein tyrosine phosphatase superfamily"/>
    <property type="match status" value="1"/>
</dbReference>
<dbReference type="Proteomes" id="UP000636264">
    <property type="component" value="Unassembled WGS sequence"/>
</dbReference>
<dbReference type="RefSeq" id="WP_188722600.1">
    <property type="nucleotide sequence ID" value="NZ_BMIF01000015.1"/>
</dbReference>
<comment type="caution">
    <text evidence="2">The sequence shown here is derived from an EMBL/GenBank/DDBJ whole genome shotgun (WGS) entry which is preliminary data.</text>
</comment>
<organism evidence="2 3">
    <name type="scientific">Nitratireductor aestuarii</name>
    <dbReference type="NCBI Taxonomy" id="1735103"/>
    <lineage>
        <taxon>Bacteria</taxon>
        <taxon>Pseudomonadati</taxon>
        <taxon>Pseudomonadota</taxon>
        <taxon>Alphaproteobacteria</taxon>
        <taxon>Hyphomicrobiales</taxon>
        <taxon>Phyllobacteriaceae</taxon>
        <taxon>Nitratireductor</taxon>
    </lineage>
</organism>
<sequence length="177" mass="19493">MIHVTPLPHLAETLRESRAMHLIAISSPGKELGRPAQIAESGWLFLSMNDIVDERERLVAPSHSHVGAVIDFARNWDRQAPLIVSCYAGISRSTAVAYIVTCLLQPEQGELDLAQTLRRLSPSATPNPRIVALADEMMGRQGRMIAAIRSIGRGREAFSGKPFTFDLQDREIQPPAC</sequence>
<reference evidence="2" key="1">
    <citation type="journal article" date="2014" name="Int. J. Syst. Evol. Microbiol.">
        <title>Complete genome sequence of Corynebacterium casei LMG S-19264T (=DSM 44701T), isolated from a smear-ripened cheese.</title>
        <authorList>
            <consortium name="US DOE Joint Genome Institute (JGI-PGF)"/>
            <person name="Walter F."/>
            <person name="Albersmeier A."/>
            <person name="Kalinowski J."/>
            <person name="Ruckert C."/>
        </authorList>
    </citation>
    <scope>NUCLEOTIDE SEQUENCE</scope>
    <source>
        <strain evidence="2">CGMCC 1.15320</strain>
    </source>
</reference>
<evidence type="ECO:0000313" key="3">
    <source>
        <dbReference type="Proteomes" id="UP000636264"/>
    </source>
</evidence>
<gene>
    <name evidence="2" type="ORF">GCM10011385_37080</name>
</gene>
<protein>
    <submittedName>
        <fullName evidence="2">Protein-tyrosine-phosphatase</fullName>
    </submittedName>
</protein>
<dbReference type="GO" id="GO:0004725">
    <property type="term" value="F:protein tyrosine phosphatase activity"/>
    <property type="evidence" value="ECO:0007669"/>
    <property type="project" value="InterPro"/>
</dbReference>
<proteinExistence type="predicted"/>
<accession>A0A916S3C3</accession>
<feature type="domain" description="Tyrosine-protein phosphatase" evidence="1">
    <location>
        <begin position="61"/>
        <end position="120"/>
    </location>
</feature>
<keyword evidence="3" id="KW-1185">Reference proteome</keyword>
<reference evidence="2" key="2">
    <citation type="submission" date="2020-09" db="EMBL/GenBank/DDBJ databases">
        <authorList>
            <person name="Sun Q."/>
            <person name="Zhou Y."/>
        </authorList>
    </citation>
    <scope>NUCLEOTIDE SEQUENCE</scope>
    <source>
        <strain evidence="2">CGMCC 1.15320</strain>
    </source>
</reference>
<evidence type="ECO:0000313" key="2">
    <source>
        <dbReference type="EMBL" id="GGA79454.1"/>
    </source>
</evidence>
<name>A0A916S3C3_9HYPH</name>
<dbReference type="Pfam" id="PF00102">
    <property type="entry name" value="Y_phosphatase"/>
    <property type="match status" value="1"/>
</dbReference>
<dbReference type="SUPFAM" id="SSF52799">
    <property type="entry name" value="(Phosphotyrosine protein) phosphatases II"/>
    <property type="match status" value="1"/>
</dbReference>
<dbReference type="InterPro" id="IPR029021">
    <property type="entry name" value="Prot-tyrosine_phosphatase-like"/>
</dbReference>
<dbReference type="AlphaFoldDB" id="A0A916S3C3"/>
<dbReference type="EMBL" id="BMIF01000015">
    <property type="protein sequence ID" value="GGA79454.1"/>
    <property type="molecule type" value="Genomic_DNA"/>
</dbReference>